<evidence type="ECO:0000313" key="2">
    <source>
        <dbReference type="EMBL" id="HAE28351.1"/>
    </source>
</evidence>
<reference evidence="2 3" key="1">
    <citation type="journal article" date="2018" name="Nat. Biotechnol.">
        <title>A standardized bacterial taxonomy based on genome phylogeny substantially revises the tree of life.</title>
        <authorList>
            <person name="Parks D.H."/>
            <person name="Chuvochina M."/>
            <person name="Waite D.W."/>
            <person name="Rinke C."/>
            <person name="Skarshewski A."/>
            <person name="Chaumeil P.A."/>
            <person name="Hugenholtz P."/>
        </authorList>
    </citation>
    <scope>NUCLEOTIDE SEQUENCE [LARGE SCALE GENOMIC DNA]</scope>
    <source>
        <strain evidence="2">UBA8733</strain>
    </source>
</reference>
<dbReference type="CDD" id="cd04186">
    <property type="entry name" value="GT_2_like_c"/>
    <property type="match status" value="1"/>
</dbReference>
<dbReference type="SUPFAM" id="SSF53448">
    <property type="entry name" value="Nucleotide-diphospho-sugar transferases"/>
    <property type="match status" value="1"/>
</dbReference>
<dbReference type="Pfam" id="PF00535">
    <property type="entry name" value="Glycos_transf_2"/>
    <property type="match status" value="1"/>
</dbReference>
<evidence type="ECO:0000259" key="1">
    <source>
        <dbReference type="Pfam" id="PF00535"/>
    </source>
</evidence>
<organism evidence="2 3">
    <name type="scientific">Hyphomonas adhaerens</name>
    <dbReference type="NCBI Taxonomy" id="81029"/>
    <lineage>
        <taxon>Bacteria</taxon>
        <taxon>Pseudomonadati</taxon>
        <taxon>Pseudomonadota</taxon>
        <taxon>Alphaproteobacteria</taxon>
        <taxon>Hyphomonadales</taxon>
        <taxon>Hyphomonadaceae</taxon>
        <taxon>Hyphomonas</taxon>
    </lineage>
</organism>
<dbReference type="AlphaFoldDB" id="A0A3B9H0Y3"/>
<sequence>MVEPCAGGRCHHPAVQTPAGVALNLLPAISALVVTYQTGPRLHECLYALKGDADITEIILVDNGNPPGEQAWIDRFVAACPKASLIREGDNPGFGTAMNRAAAKASGDLLLACNPDCVIKRGAMAPLTDALQDAPRPAIVGGRIFGLTGREERGARRNTLTLWNAIGLGKWTLDGTPEPDGPVRVGAISGAFFLIARADYEALGGFDEAYFLHVEDVDLCRRAIEAGGSVTYQPKAGALHYTSTSDAPRDKVQAHKVASLKRYFRKFAKTPGEKFAAALMVPLIGLAMRLRG</sequence>
<dbReference type="Proteomes" id="UP000259610">
    <property type="component" value="Unassembled WGS sequence"/>
</dbReference>
<protein>
    <submittedName>
        <fullName evidence="2">Glycosyltransferase family 2 protein</fullName>
    </submittedName>
</protein>
<evidence type="ECO:0000313" key="3">
    <source>
        <dbReference type="Proteomes" id="UP000259610"/>
    </source>
</evidence>
<name>A0A3B9H0Y3_9PROT</name>
<keyword evidence="2" id="KW-0808">Transferase</keyword>
<dbReference type="PANTHER" id="PTHR43179">
    <property type="entry name" value="RHAMNOSYLTRANSFERASE WBBL"/>
    <property type="match status" value="1"/>
</dbReference>
<dbReference type="Gene3D" id="3.90.550.10">
    <property type="entry name" value="Spore Coat Polysaccharide Biosynthesis Protein SpsA, Chain A"/>
    <property type="match status" value="1"/>
</dbReference>
<accession>A0A3B9H0Y3</accession>
<dbReference type="PANTHER" id="PTHR43179:SF7">
    <property type="entry name" value="RHAMNOSYLTRANSFERASE WBBL"/>
    <property type="match status" value="1"/>
</dbReference>
<dbReference type="GO" id="GO:0016740">
    <property type="term" value="F:transferase activity"/>
    <property type="evidence" value="ECO:0007669"/>
    <property type="project" value="UniProtKB-KW"/>
</dbReference>
<dbReference type="EMBL" id="DMAN01000321">
    <property type="protein sequence ID" value="HAE28351.1"/>
    <property type="molecule type" value="Genomic_DNA"/>
</dbReference>
<dbReference type="InterPro" id="IPR029044">
    <property type="entry name" value="Nucleotide-diphossugar_trans"/>
</dbReference>
<feature type="domain" description="Glycosyltransferase 2-like" evidence="1">
    <location>
        <begin position="30"/>
        <end position="159"/>
    </location>
</feature>
<gene>
    <name evidence="2" type="ORF">DCG58_14400</name>
</gene>
<comment type="caution">
    <text evidence="2">The sequence shown here is derived from an EMBL/GenBank/DDBJ whole genome shotgun (WGS) entry which is preliminary data.</text>
</comment>
<proteinExistence type="predicted"/>
<dbReference type="InterPro" id="IPR001173">
    <property type="entry name" value="Glyco_trans_2-like"/>
</dbReference>